<dbReference type="Proteomes" id="UP001321047">
    <property type="component" value="Unassembled WGS sequence"/>
</dbReference>
<comment type="caution">
    <text evidence="2">The sequence shown here is derived from an EMBL/GenBank/DDBJ whole genome shotgun (WGS) entry which is preliminary data.</text>
</comment>
<keyword evidence="1" id="KW-0812">Transmembrane</keyword>
<reference evidence="2 3" key="1">
    <citation type="submission" date="2022-09" db="EMBL/GenBank/DDBJ databases">
        <title>Enrichment on poylsaccharides allowed isolation of novel metabolic and taxonomic groups of Haloarchaea.</title>
        <authorList>
            <person name="Sorokin D.Y."/>
            <person name="Elcheninov A.G."/>
            <person name="Khizhniak T.V."/>
            <person name="Kolganova T.V."/>
            <person name="Kublanov I.V."/>
        </authorList>
    </citation>
    <scope>NUCLEOTIDE SEQUENCE [LARGE SCALE GENOMIC DNA]</scope>
    <source>
        <strain evidence="2 3">AArc-curdl1</strain>
    </source>
</reference>
<sequence length="644" mass="70697">MRTTKIGAVLVALLVVASMGAAAFGAGTSTFESTQEEVAPGDADQADEVYVSDNGDAVLVYEEDHSDDPDAQALAGSFGLETHTGLMHALYTADFSEMDEDGAEELGMTGDMSMHMTPDKVASSADLTFYDMEDTEDLETFDFSADIEQTSSSASSNIDFTFVESTDNWVEQEQSVDLEATTETTATTFSSSGTMTAETGNEMAAQEFGGMELRLTQDGDAYDLEVSEERTVYQPHAWETEDAAEQTLEDQYRQQAIMLGGQVDVTLESYAYDESGEMPAADLEYTVRFDGIQTQVREMIAAELQNDPELDLNQNEAQALADRLVSLEIDEVYFSAEASGTQVNAEWNVELSNYDEAVLGVVEIADSLDDVDDELADQFDEMQAVIEAQQAADLVQTTEMSLYAGERPDETFVEFSASMDTQNWGAYVNELEDRGVEQFAAETQFTMDAELVGDELQLTYDFESSEEAMLEQALAELETAIENDPYADDEMLTAIENFREADFEIAAMSMSATNEEMEFEAAMSFDDMTALDGVPFETDDGETITAIHAETEDGVTTFYITLENYVGENADEAEVREKDQVGPDTEVHLPGEWDRDFPSIDEEAVQSYLEQVQGSESSSGLDTTTVLVGVAIVGGLFIAYRKFY</sequence>
<accession>A0AAP2Z8M5</accession>
<dbReference type="EMBL" id="JAOPJZ010000008">
    <property type="protein sequence ID" value="MCU4752586.1"/>
    <property type="molecule type" value="Genomic_DNA"/>
</dbReference>
<keyword evidence="1" id="KW-1133">Transmembrane helix</keyword>
<gene>
    <name evidence="2" type="ORF">OB919_11385</name>
</gene>
<dbReference type="AlphaFoldDB" id="A0AAP2Z8M5"/>
<dbReference type="RefSeq" id="WP_342808919.1">
    <property type="nucleotide sequence ID" value="NZ_JAOPJZ010000008.1"/>
</dbReference>
<organism evidence="2 3">
    <name type="scientific">Natronosalvus hydrolyticus</name>
    <dbReference type="NCBI Taxonomy" id="2979988"/>
    <lineage>
        <taxon>Archaea</taxon>
        <taxon>Methanobacteriati</taxon>
        <taxon>Methanobacteriota</taxon>
        <taxon>Stenosarchaea group</taxon>
        <taxon>Halobacteria</taxon>
        <taxon>Halobacteriales</taxon>
        <taxon>Natrialbaceae</taxon>
        <taxon>Natronosalvus</taxon>
    </lineage>
</organism>
<evidence type="ECO:0000313" key="2">
    <source>
        <dbReference type="EMBL" id="MCU4752586.1"/>
    </source>
</evidence>
<keyword evidence="3" id="KW-1185">Reference proteome</keyword>
<evidence type="ECO:0008006" key="4">
    <source>
        <dbReference type="Google" id="ProtNLM"/>
    </source>
</evidence>
<feature type="transmembrane region" description="Helical" evidence="1">
    <location>
        <begin position="620"/>
        <end position="640"/>
    </location>
</feature>
<evidence type="ECO:0000313" key="3">
    <source>
        <dbReference type="Proteomes" id="UP001321047"/>
    </source>
</evidence>
<proteinExistence type="predicted"/>
<name>A0AAP2Z8M5_9EURY</name>
<keyword evidence="1" id="KW-0472">Membrane</keyword>
<evidence type="ECO:0000256" key="1">
    <source>
        <dbReference type="SAM" id="Phobius"/>
    </source>
</evidence>
<protein>
    <recommendedName>
        <fullName evidence="4">PGF-CTERM sorting domain-containing protein</fullName>
    </recommendedName>
</protein>